<feature type="domain" description="Phosphomannose isomerase type I catalytic" evidence="8">
    <location>
        <begin position="1"/>
        <end position="152"/>
    </location>
</feature>
<evidence type="ECO:0000313" key="10">
    <source>
        <dbReference type="Proteomes" id="UP000642819"/>
    </source>
</evidence>
<proteinExistence type="inferred from homology"/>
<dbReference type="EC" id="5.3.1.8" evidence="4"/>
<evidence type="ECO:0000256" key="3">
    <source>
        <dbReference type="ARBA" id="ARBA00010772"/>
    </source>
</evidence>
<dbReference type="InterPro" id="IPR046457">
    <property type="entry name" value="PMI_typeI_cat"/>
</dbReference>
<dbReference type="InterPro" id="IPR018050">
    <property type="entry name" value="Pmannose_isomerase-type1_CS"/>
</dbReference>
<dbReference type="EMBL" id="BMXK01000009">
    <property type="protein sequence ID" value="GHD09634.1"/>
    <property type="molecule type" value="Genomic_DNA"/>
</dbReference>
<dbReference type="GO" id="GO:0016853">
    <property type="term" value="F:isomerase activity"/>
    <property type="evidence" value="ECO:0007669"/>
    <property type="project" value="UniProtKB-KW"/>
</dbReference>
<comment type="cofactor">
    <cofactor evidence="2">
        <name>Zn(2+)</name>
        <dbReference type="ChEBI" id="CHEBI:29105"/>
    </cofactor>
</comment>
<dbReference type="SUPFAM" id="SSF51182">
    <property type="entry name" value="RmlC-like cupins"/>
    <property type="match status" value="1"/>
</dbReference>
<dbReference type="InterPro" id="IPR014710">
    <property type="entry name" value="RmlC-like_jellyroll"/>
</dbReference>
<dbReference type="NCBIfam" id="TIGR00218">
    <property type="entry name" value="manA"/>
    <property type="match status" value="1"/>
</dbReference>
<dbReference type="PANTHER" id="PTHR10309">
    <property type="entry name" value="MANNOSE-6-PHOSPHATE ISOMERASE"/>
    <property type="match status" value="1"/>
</dbReference>
<name>A0ABQ3GIW6_9MICC</name>
<evidence type="ECO:0000256" key="4">
    <source>
        <dbReference type="ARBA" id="ARBA00011956"/>
    </source>
</evidence>
<evidence type="ECO:0000259" key="8">
    <source>
        <dbReference type="Pfam" id="PF20511"/>
    </source>
</evidence>
<comment type="similarity">
    <text evidence="3">Belongs to the mannose-6-phosphate isomerase type 1 family.</text>
</comment>
<keyword evidence="5" id="KW-0479">Metal-binding</keyword>
<accession>A0ABQ3GIW6</accession>
<dbReference type="PIRSF" id="PIRSF001480">
    <property type="entry name" value="Mannose-6-phosphate_isomerase"/>
    <property type="match status" value="1"/>
</dbReference>
<dbReference type="Pfam" id="PF20511">
    <property type="entry name" value="PMI_typeI_cat"/>
    <property type="match status" value="1"/>
</dbReference>
<keyword evidence="7 9" id="KW-0413">Isomerase</keyword>
<dbReference type="Proteomes" id="UP000642819">
    <property type="component" value="Unassembled WGS sequence"/>
</dbReference>
<dbReference type="PANTHER" id="PTHR10309:SF0">
    <property type="entry name" value="MANNOSE-6-PHOSPHATE ISOMERASE"/>
    <property type="match status" value="1"/>
</dbReference>
<dbReference type="Gene3D" id="2.60.120.10">
    <property type="entry name" value="Jelly Rolls"/>
    <property type="match status" value="2"/>
</dbReference>
<dbReference type="InterPro" id="IPR001250">
    <property type="entry name" value="Man6P_Isoase-1"/>
</dbReference>
<dbReference type="RefSeq" id="WP_189350576.1">
    <property type="nucleotide sequence ID" value="NZ_BMXK01000009.1"/>
</dbReference>
<evidence type="ECO:0000256" key="5">
    <source>
        <dbReference type="ARBA" id="ARBA00022723"/>
    </source>
</evidence>
<dbReference type="PROSITE" id="PS00965">
    <property type="entry name" value="PMI_I_1"/>
    <property type="match status" value="1"/>
</dbReference>
<reference evidence="10" key="1">
    <citation type="journal article" date="2019" name="Int. J. Syst. Evol. Microbiol.">
        <title>The Global Catalogue of Microorganisms (GCM) 10K type strain sequencing project: providing services to taxonomists for standard genome sequencing and annotation.</title>
        <authorList>
            <consortium name="The Broad Institute Genomics Platform"/>
            <consortium name="The Broad Institute Genome Sequencing Center for Infectious Disease"/>
            <person name="Wu L."/>
            <person name="Ma J."/>
        </authorList>
    </citation>
    <scope>NUCLEOTIDE SEQUENCE [LARGE SCALE GENOMIC DNA]</scope>
    <source>
        <strain evidence="10">KCTC 19466</strain>
    </source>
</reference>
<dbReference type="InterPro" id="IPR016305">
    <property type="entry name" value="Mannose-6-P_Isomerase"/>
</dbReference>
<sequence length="428" mass="44440">MYHLENTVRDYAWGDTDLIASLLGRAPSGGPEAEMWIGAHPGAPSRLRGADGAQHDGAPRLDEFIAADPAARLGEEAGARFGRLPFLAKVLAAAAPLSLQVHPTLEQARAGFAAQQAAGLDPAAPESNYKDDNHKPEMLLALTELTALCGFREPRVSSALFGRLAASQGLSEPARGAAERIRALLDGGDLAGAFTALLGGRERDVPPPIRDLVDQAPGAVALLQPGPPDLDPGLAELESLAGHYPGDPGVLISLLLNHVTLRPGQAIALPAGNVHAYLRGLGIEVMASSDNVLRGGLTPKHVDVAELLATVDFRPLPVPYVEPVETEFGQRVYRPGFDEFELQVLDVRPGADVPVGQRGPAVVLVTAGALVLDSPTGDVMVDRGESVFLPATAAPVVARLAQSARTGFGDDDGGSATAFAVTLPPPAG</sequence>
<organism evidence="9 10">
    <name type="scientific">Zhihengliuella salsuginis</name>
    <dbReference type="NCBI Taxonomy" id="578222"/>
    <lineage>
        <taxon>Bacteria</taxon>
        <taxon>Bacillati</taxon>
        <taxon>Actinomycetota</taxon>
        <taxon>Actinomycetes</taxon>
        <taxon>Micrococcales</taxon>
        <taxon>Micrococcaceae</taxon>
        <taxon>Zhihengliuella</taxon>
    </lineage>
</organism>
<evidence type="ECO:0000256" key="7">
    <source>
        <dbReference type="ARBA" id="ARBA00023235"/>
    </source>
</evidence>
<comment type="catalytic activity">
    <reaction evidence="1">
        <text>D-mannose 6-phosphate = D-fructose 6-phosphate</text>
        <dbReference type="Rhea" id="RHEA:12356"/>
        <dbReference type="ChEBI" id="CHEBI:58735"/>
        <dbReference type="ChEBI" id="CHEBI:61527"/>
        <dbReference type="EC" id="5.3.1.8"/>
    </reaction>
</comment>
<dbReference type="CDD" id="cd07011">
    <property type="entry name" value="cupin_PMI_type_I_N"/>
    <property type="match status" value="1"/>
</dbReference>
<evidence type="ECO:0000256" key="2">
    <source>
        <dbReference type="ARBA" id="ARBA00001947"/>
    </source>
</evidence>
<dbReference type="Gene3D" id="1.10.441.10">
    <property type="entry name" value="Phosphomannose Isomerase, domain 2"/>
    <property type="match status" value="1"/>
</dbReference>
<protein>
    <recommendedName>
        <fullName evidence="4">mannose-6-phosphate isomerase</fullName>
        <ecNumber evidence="4">5.3.1.8</ecNumber>
    </recommendedName>
</protein>
<keyword evidence="6" id="KW-0862">Zinc</keyword>
<dbReference type="InterPro" id="IPR011051">
    <property type="entry name" value="RmlC_Cupin_sf"/>
</dbReference>
<evidence type="ECO:0000256" key="1">
    <source>
        <dbReference type="ARBA" id="ARBA00000757"/>
    </source>
</evidence>
<evidence type="ECO:0000313" key="9">
    <source>
        <dbReference type="EMBL" id="GHD09634.1"/>
    </source>
</evidence>
<keyword evidence="10" id="KW-1185">Reference proteome</keyword>
<evidence type="ECO:0000256" key="6">
    <source>
        <dbReference type="ARBA" id="ARBA00022833"/>
    </source>
</evidence>
<gene>
    <name evidence="9" type="ORF">GCM10008096_22490</name>
</gene>
<dbReference type="PRINTS" id="PR00714">
    <property type="entry name" value="MAN6PISMRASE"/>
</dbReference>
<comment type="caution">
    <text evidence="9">The sequence shown here is derived from an EMBL/GenBank/DDBJ whole genome shotgun (WGS) entry which is preliminary data.</text>
</comment>